<feature type="region of interest" description="Disordered" evidence="1">
    <location>
        <begin position="78"/>
        <end position="98"/>
    </location>
</feature>
<evidence type="ECO:0000313" key="3">
    <source>
        <dbReference type="Proteomes" id="UP000308671"/>
    </source>
</evidence>
<evidence type="ECO:0000256" key="1">
    <source>
        <dbReference type="SAM" id="MobiDB-lite"/>
    </source>
</evidence>
<proteinExistence type="predicted"/>
<comment type="caution">
    <text evidence="2">The sequence shown here is derived from an EMBL/GenBank/DDBJ whole genome shotgun (WGS) entry which is preliminary data.</text>
</comment>
<dbReference type="InterPro" id="IPR052337">
    <property type="entry name" value="SAT4-like"/>
</dbReference>
<dbReference type="PANTHER" id="PTHR33048">
    <property type="entry name" value="PTH11-LIKE INTEGRAL MEMBRANE PROTEIN (AFU_ORTHOLOGUE AFUA_5G11245)"/>
    <property type="match status" value="1"/>
</dbReference>
<evidence type="ECO:0000313" key="2">
    <source>
        <dbReference type="EMBL" id="THV45506.1"/>
    </source>
</evidence>
<keyword evidence="3" id="KW-1185">Reference proteome</keyword>
<organism evidence="2 3">
    <name type="scientific">Botrytis galanthina</name>
    <dbReference type="NCBI Taxonomy" id="278940"/>
    <lineage>
        <taxon>Eukaryota</taxon>
        <taxon>Fungi</taxon>
        <taxon>Dikarya</taxon>
        <taxon>Ascomycota</taxon>
        <taxon>Pezizomycotina</taxon>
        <taxon>Leotiomycetes</taxon>
        <taxon>Helotiales</taxon>
        <taxon>Sclerotiniaceae</taxon>
        <taxon>Botrytis</taxon>
    </lineage>
</organism>
<feature type="compositionally biased region" description="Low complexity" evidence="1">
    <location>
        <begin position="84"/>
        <end position="98"/>
    </location>
</feature>
<dbReference type="PANTHER" id="PTHR33048:SF31">
    <property type="entry name" value="INTEGRAL MEMBRANE PROTEIN"/>
    <property type="match status" value="1"/>
</dbReference>
<sequence>MIALLSLGVFTGVAGFIRLAFTTETYSQLTAEDPTCSYPGPDGLHHLVELGLSVIVGCLPTLRPIFDEKSWTRIYTSGTGGYVKRSGGSRTGSSGSKKNMQILKSNEFQVEFGSTHQLQTGKISFGGPDESTEHV</sequence>
<dbReference type="OrthoDB" id="10410700at2759"/>
<dbReference type="EMBL" id="PQXL01000479">
    <property type="protein sequence ID" value="THV45506.1"/>
    <property type="molecule type" value="Genomic_DNA"/>
</dbReference>
<name>A0A4V6T6U6_9HELO</name>
<dbReference type="Proteomes" id="UP000308671">
    <property type="component" value="Unassembled WGS sequence"/>
</dbReference>
<accession>A0A4V6T6U6</accession>
<gene>
    <name evidence="2" type="ORF">BGAL_0480g00030</name>
</gene>
<dbReference type="AlphaFoldDB" id="A0A4V6T6U6"/>
<reference evidence="2 3" key="1">
    <citation type="submission" date="2017-12" db="EMBL/GenBank/DDBJ databases">
        <title>Comparative genomics of Botrytis spp.</title>
        <authorList>
            <person name="Valero-Jimenez C.A."/>
            <person name="Tapia P."/>
            <person name="Veloso J."/>
            <person name="Silva-Moreno E."/>
            <person name="Staats M."/>
            <person name="Valdes J.H."/>
            <person name="Van Kan J.A.L."/>
        </authorList>
    </citation>
    <scope>NUCLEOTIDE SEQUENCE [LARGE SCALE GENOMIC DNA]</scope>
    <source>
        <strain evidence="2 3">MUCL435</strain>
    </source>
</reference>
<protein>
    <submittedName>
        <fullName evidence="2">Uncharacterized protein</fullName>
    </submittedName>
</protein>